<protein>
    <submittedName>
        <fullName evidence="2">Uncharacterized protein</fullName>
    </submittedName>
</protein>
<feature type="transmembrane region" description="Helical" evidence="1">
    <location>
        <begin position="112"/>
        <end position="138"/>
    </location>
</feature>
<dbReference type="AlphaFoldDB" id="A0A1H1LCH8"/>
<keyword evidence="1" id="KW-1133">Transmembrane helix</keyword>
<dbReference type="Proteomes" id="UP000198858">
    <property type="component" value="Chromosome I"/>
</dbReference>
<accession>A0A1H1LCH8</accession>
<feature type="transmembrane region" description="Helical" evidence="1">
    <location>
        <begin position="37"/>
        <end position="58"/>
    </location>
</feature>
<dbReference type="EMBL" id="LT629745">
    <property type="protein sequence ID" value="SDR71569.1"/>
    <property type="molecule type" value="Genomic_DNA"/>
</dbReference>
<reference evidence="2 3" key="1">
    <citation type="submission" date="2016-10" db="EMBL/GenBank/DDBJ databases">
        <authorList>
            <person name="Varghese N."/>
            <person name="Submissions S."/>
        </authorList>
    </citation>
    <scope>NUCLEOTIDE SEQUENCE [LARGE SCALE GENOMIC DNA]</scope>
    <source>
        <strain evidence="2 3">Mar_2010_102</strain>
    </source>
</reference>
<proteinExistence type="predicted"/>
<evidence type="ECO:0000313" key="2">
    <source>
        <dbReference type="EMBL" id="SDR71569.1"/>
    </source>
</evidence>
<organism evidence="2 3">
    <name type="scientific">Christiangramia echinicola</name>
    <dbReference type="NCBI Taxonomy" id="279359"/>
    <lineage>
        <taxon>Bacteria</taxon>
        <taxon>Pseudomonadati</taxon>
        <taxon>Bacteroidota</taxon>
        <taxon>Flavobacteriia</taxon>
        <taxon>Flavobacteriales</taxon>
        <taxon>Flavobacteriaceae</taxon>
        <taxon>Christiangramia</taxon>
    </lineage>
</organism>
<name>A0A1H1LCH8_9FLAO</name>
<keyword evidence="3" id="KW-1185">Reference proteome</keyword>
<dbReference type="RefSeq" id="WP_089661288.1">
    <property type="nucleotide sequence ID" value="NZ_LT629745.1"/>
</dbReference>
<evidence type="ECO:0000313" key="3">
    <source>
        <dbReference type="Proteomes" id="UP000198858"/>
    </source>
</evidence>
<dbReference type="STRING" id="1250231.SAMN04488552_0669"/>
<sequence>MQIINKIYTKLVLVYNISQNKDLNKSKELAYTAIRNTIGVLLFLSIIFIQSLIDLFIADFKIKRSDFPIYYLYLGLGIIIIGFIYFSKVYLKPNLEYFPIPETKNPTKLKRYFTGYIICIALFGGLIFVLLRMLYIYFG</sequence>
<keyword evidence="1" id="KW-0472">Membrane</keyword>
<evidence type="ECO:0000256" key="1">
    <source>
        <dbReference type="SAM" id="Phobius"/>
    </source>
</evidence>
<keyword evidence="1" id="KW-0812">Transmembrane</keyword>
<gene>
    <name evidence="2" type="ORF">SAMN04488552_0669</name>
</gene>
<feature type="transmembrane region" description="Helical" evidence="1">
    <location>
        <begin position="70"/>
        <end position="91"/>
    </location>
</feature>